<dbReference type="PANTHER" id="PTHR34269:SF11">
    <property type="entry name" value="B3 DOMAIN PROTEIN"/>
    <property type="match status" value="1"/>
</dbReference>
<dbReference type="CDD" id="cd10017">
    <property type="entry name" value="B3_DNA"/>
    <property type="match status" value="1"/>
</dbReference>
<dbReference type="InterPro" id="IPR051442">
    <property type="entry name" value="B3_domain"/>
</dbReference>
<comment type="caution">
    <text evidence="7">The sequence shown here is derived from an EMBL/GenBank/DDBJ whole genome shotgun (WGS) entry which is preliminary data.</text>
</comment>
<feature type="domain" description="TF-B3" evidence="6">
    <location>
        <begin position="50"/>
        <end position="154"/>
    </location>
</feature>
<dbReference type="InterPro" id="IPR015300">
    <property type="entry name" value="DNA-bd_pseudobarrel_sf"/>
</dbReference>
<organism evidence="7 8">
    <name type="scientific">Glycine soja</name>
    <name type="common">Wild soybean</name>
    <dbReference type="NCBI Taxonomy" id="3848"/>
    <lineage>
        <taxon>Eukaryota</taxon>
        <taxon>Viridiplantae</taxon>
        <taxon>Streptophyta</taxon>
        <taxon>Embryophyta</taxon>
        <taxon>Tracheophyta</taxon>
        <taxon>Spermatophyta</taxon>
        <taxon>Magnoliopsida</taxon>
        <taxon>eudicotyledons</taxon>
        <taxon>Gunneridae</taxon>
        <taxon>Pentapetalae</taxon>
        <taxon>rosids</taxon>
        <taxon>fabids</taxon>
        <taxon>Fabales</taxon>
        <taxon>Fabaceae</taxon>
        <taxon>Papilionoideae</taxon>
        <taxon>50 kb inversion clade</taxon>
        <taxon>NPAAA clade</taxon>
        <taxon>indigoferoid/millettioid clade</taxon>
        <taxon>Phaseoleae</taxon>
        <taxon>Glycine</taxon>
        <taxon>Glycine subgen. Soja</taxon>
    </lineage>
</organism>
<dbReference type="EMBL" id="QZWG01000018">
    <property type="protein sequence ID" value="RZB51174.1"/>
    <property type="molecule type" value="Genomic_DNA"/>
</dbReference>
<evidence type="ECO:0000313" key="7">
    <source>
        <dbReference type="EMBL" id="RZB51174.1"/>
    </source>
</evidence>
<evidence type="ECO:0000256" key="2">
    <source>
        <dbReference type="ARBA" id="ARBA00023015"/>
    </source>
</evidence>
<name>A0A445FQM8_GLYSO</name>
<reference evidence="7 8" key="1">
    <citation type="submission" date="2018-09" db="EMBL/GenBank/DDBJ databases">
        <title>A high-quality reference genome of wild soybean provides a powerful tool to mine soybean genomes.</title>
        <authorList>
            <person name="Xie M."/>
            <person name="Chung C.Y.L."/>
            <person name="Li M.-W."/>
            <person name="Wong F.-L."/>
            <person name="Chan T.-F."/>
            <person name="Lam H.-M."/>
        </authorList>
    </citation>
    <scope>NUCLEOTIDE SEQUENCE [LARGE SCALE GENOMIC DNA]</scope>
    <source>
        <strain evidence="8">cv. W05</strain>
        <tissue evidence="7">Hypocotyl of etiolated seedlings</tissue>
    </source>
</reference>
<keyword evidence="8" id="KW-1185">Reference proteome</keyword>
<keyword evidence="2" id="KW-0805">Transcription regulation</keyword>
<comment type="subcellular location">
    <subcellularLocation>
        <location evidence="1">Nucleus</location>
    </subcellularLocation>
</comment>
<evidence type="ECO:0000256" key="4">
    <source>
        <dbReference type="ARBA" id="ARBA00023163"/>
    </source>
</evidence>
<keyword evidence="3" id="KW-0238">DNA-binding</keyword>
<evidence type="ECO:0000259" key="6">
    <source>
        <dbReference type="Pfam" id="PF02362"/>
    </source>
</evidence>
<dbReference type="InterPro" id="IPR003340">
    <property type="entry name" value="B3_DNA-bd"/>
</dbReference>
<dbReference type="SUPFAM" id="SSF101936">
    <property type="entry name" value="DNA-binding pseudobarrel domain"/>
    <property type="match status" value="1"/>
</dbReference>
<dbReference type="AlphaFoldDB" id="A0A445FQM8"/>
<dbReference type="GO" id="GO:0003677">
    <property type="term" value="F:DNA binding"/>
    <property type="evidence" value="ECO:0007669"/>
    <property type="project" value="UniProtKB-KW"/>
</dbReference>
<sequence length="167" mass="19803">MSSIIRNFDIEAPHDDRRRVGVMRERNEENKHWGYSTNLMLYDDPWKIKKLLTKSDLGNLSRLLLPKKSIEDLVLPVLSVESKREAKTEKGTKITIWDVDTQSMHYLVFKFWVSSRSYVFIDNWTKEFVNRRSLQINDEIGFHWNSYKNQFDFSVLARASSARDQTP</sequence>
<accession>A0A445FQM8</accession>
<gene>
    <name evidence="7" type="ORF">D0Y65_047834</name>
</gene>
<evidence type="ECO:0000313" key="8">
    <source>
        <dbReference type="Proteomes" id="UP000289340"/>
    </source>
</evidence>
<dbReference type="Gene3D" id="2.40.330.10">
    <property type="entry name" value="DNA-binding pseudobarrel domain"/>
    <property type="match status" value="1"/>
</dbReference>
<keyword evidence="5" id="KW-0539">Nucleus</keyword>
<dbReference type="PANTHER" id="PTHR34269">
    <property type="entry name" value="TRANSCRIPTION FACTOR B3-DOMAIN FAMILY-RELATED"/>
    <property type="match status" value="1"/>
</dbReference>
<protein>
    <submittedName>
        <fullName evidence="7">B3 domain-containing protein</fullName>
    </submittedName>
</protein>
<evidence type="ECO:0000256" key="5">
    <source>
        <dbReference type="ARBA" id="ARBA00023242"/>
    </source>
</evidence>
<proteinExistence type="predicted"/>
<evidence type="ECO:0000256" key="1">
    <source>
        <dbReference type="ARBA" id="ARBA00004123"/>
    </source>
</evidence>
<dbReference type="GO" id="GO:0005634">
    <property type="term" value="C:nucleus"/>
    <property type="evidence" value="ECO:0007669"/>
    <property type="project" value="UniProtKB-SubCell"/>
</dbReference>
<evidence type="ECO:0000256" key="3">
    <source>
        <dbReference type="ARBA" id="ARBA00023125"/>
    </source>
</evidence>
<dbReference type="Pfam" id="PF02362">
    <property type="entry name" value="B3"/>
    <property type="match status" value="1"/>
</dbReference>
<dbReference type="Proteomes" id="UP000289340">
    <property type="component" value="Chromosome 18"/>
</dbReference>
<keyword evidence="4" id="KW-0804">Transcription</keyword>
<dbReference type="Gramene" id="XM_028359036.1">
    <property type="protein sequence ID" value="XP_028214837.1"/>
    <property type="gene ID" value="LOC114396848"/>
</dbReference>